<dbReference type="RefSeq" id="WP_092939632.1">
    <property type="nucleotide sequence ID" value="NZ_FONX01000006.1"/>
</dbReference>
<evidence type="ECO:0000313" key="2">
    <source>
        <dbReference type="Proteomes" id="UP000199119"/>
    </source>
</evidence>
<dbReference type="Gene3D" id="2.40.300.10">
    <property type="entry name" value="Head decoration protein D"/>
    <property type="match status" value="1"/>
</dbReference>
<organism evidence="1 2">
    <name type="scientific">Paracidovorax wautersii</name>
    <dbReference type="NCBI Taxonomy" id="1177982"/>
    <lineage>
        <taxon>Bacteria</taxon>
        <taxon>Pseudomonadati</taxon>
        <taxon>Pseudomonadota</taxon>
        <taxon>Betaproteobacteria</taxon>
        <taxon>Burkholderiales</taxon>
        <taxon>Comamonadaceae</taxon>
        <taxon>Paracidovorax</taxon>
    </lineage>
</organism>
<dbReference type="OrthoDB" id="9099687at2"/>
<dbReference type="EMBL" id="FONX01000006">
    <property type="protein sequence ID" value="SFE88690.1"/>
    <property type="molecule type" value="Genomic_DNA"/>
</dbReference>
<dbReference type="Proteomes" id="UP000199119">
    <property type="component" value="Unassembled WGS sequence"/>
</dbReference>
<reference evidence="2" key="1">
    <citation type="submission" date="2016-10" db="EMBL/GenBank/DDBJ databases">
        <authorList>
            <person name="Varghese N."/>
            <person name="Submissions S."/>
        </authorList>
    </citation>
    <scope>NUCLEOTIDE SEQUENCE [LARGE SCALE GENOMIC DNA]</scope>
    <source>
        <strain evidence="2">DSM 27981</strain>
    </source>
</reference>
<dbReference type="STRING" id="1177982.SAMN04489711_106272"/>
<dbReference type="AlphaFoldDB" id="A0A1I2E8U4"/>
<dbReference type="Pfam" id="PF02924">
    <property type="entry name" value="HDPD"/>
    <property type="match status" value="1"/>
</dbReference>
<accession>A0A1I2E8U4</accession>
<proteinExistence type="predicted"/>
<keyword evidence="2" id="KW-1185">Reference proteome</keyword>
<dbReference type="InterPro" id="IPR004195">
    <property type="entry name" value="Head_decoration_D"/>
</dbReference>
<evidence type="ECO:0000313" key="1">
    <source>
        <dbReference type="EMBL" id="SFE88690.1"/>
    </source>
</evidence>
<protein>
    <submittedName>
        <fullName evidence="1">Bacteriophage lambda head decoration protein D</fullName>
    </submittedName>
</protein>
<gene>
    <name evidence="1" type="ORF">SAMN04489711_106272</name>
</gene>
<name>A0A1I2E8U4_9BURK</name>
<sequence>MTVFTEGRHAAEHIASEANGTRSREVITILAGQKLEAGTVLARIGTGANAGKYTALNPASAADPADGTKVAAAVLFAPVDATTGDRPGVVNVRDTEVKKRALGWPQGANANQKAAALAELAALGIVAR</sequence>